<sequence>MMIHGQGTLKLLVKMTDVKENQVPVDVQMKNVEETEKNVDELNYLNQIREILMKGDEKGDRTGTGTISYFGMQARYSLRNGTMPLLTTKRVAWKAIVEELLWFIRGETNSKTLSAKGVKIWDANGSREFLDQYGFKHREEGDLGPIYGFQWRHFGAEYEGPNADYTGKGVDQLAELIQQIKTTPDSRRLILCAWNVKDVPQMALPPCHTLCQFYVQNGRLSCQLYQRSGDMGLGVPFNIASYSLLTHMIAHVCGLEAGEFVHTLGDAHIYSNHVEALKEQLKREPRPFPKIRFVGDIKSIDDFTFDSIQLDAYNPYPPIKMAMAV</sequence>
<dbReference type="AlphaFoldDB" id="A0A1I7SLB2"/>
<dbReference type="GO" id="GO:0005829">
    <property type="term" value="C:cytosol"/>
    <property type="evidence" value="ECO:0007669"/>
    <property type="project" value="TreeGrafter"/>
</dbReference>
<evidence type="ECO:0000256" key="1">
    <source>
        <dbReference type="ARBA" id="ARBA00004992"/>
    </source>
</evidence>
<comment type="similarity">
    <text evidence="2">Belongs to the thymidylate synthase family.</text>
</comment>
<dbReference type="PRINTS" id="PR00108">
    <property type="entry name" value="THYMDSNTHASE"/>
</dbReference>
<dbReference type="NCBIfam" id="NF002497">
    <property type="entry name" value="PRK01827.1-3"/>
    <property type="match status" value="1"/>
</dbReference>
<accession>A0A1I7SLB2</accession>
<dbReference type="eggNOG" id="KOG0673">
    <property type="taxonomic scope" value="Eukaryota"/>
</dbReference>
<evidence type="ECO:0000256" key="8">
    <source>
        <dbReference type="ARBA" id="ARBA00047344"/>
    </source>
</evidence>
<dbReference type="Pfam" id="PF00303">
    <property type="entry name" value="Thymidylat_synt"/>
    <property type="match status" value="1"/>
</dbReference>
<dbReference type="PANTHER" id="PTHR11548:SF2">
    <property type="entry name" value="THYMIDYLATE SYNTHASE"/>
    <property type="match status" value="1"/>
</dbReference>
<name>A0A1I7SLB2_BURXY</name>
<dbReference type="InterPro" id="IPR020940">
    <property type="entry name" value="Thymidylate_synthase_AS"/>
</dbReference>
<dbReference type="WBParaSite" id="BXY_1384400.1">
    <property type="protein sequence ID" value="BXY_1384400.1"/>
    <property type="gene ID" value="BXY_1384400"/>
</dbReference>
<dbReference type="GO" id="GO:0006235">
    <property type="term" value="P:dTTP biosynthetic process"/>
    <property type="evidence" value="ECO:0007669"/>
    <property type="project" value="UniProtKB-UniPathway"/>
</dbReference>
<evidence type="ECO:0000256" key="9">
    <source>
        <dbReference type="PROSITE-ProRule" id="PRU10016"/>
    </source>
</evidence>
<dbReference type="FunFam" id="3.30.572.10:FF:000002">
    <property type="entry name" value="Possible thymidylate synthase"/>
    <property type="match status" value="1"/>
</dbReference>
<keyword evidence="6" id="KW-0808">Transferase</keyword>
<dbReference type="InterPro" id="IPR023451">
    <property type="entry name" value="Thymidate_synth/dCMP_Mease_dom"/>
</dbReference>
<evidence type="ECO:0000313" key="12">
    <source>
        <dbReference type="WBParaSite" id="BXY_1384400.1"/>
    </source>
</evidence>
<evidence type="ECO:0000256" key="5">
    <source>
        <dbReference type="ARBA" id="ARBA00022603"/>
    </source>
</evidence>
<keyword evidence="7" id="KW-0545">Nucleotide biosynthesis</keyword>
<evidence type="ECO:0000256" key="6">
    <source>
        <dbReference type="ARBA" id="ARBA00022679"/>
    </source>
</evidence>
<dbReference type="UniPathway" id="UPA00575"/>
<feature type="active site" evidence="9">
    <location>
        <position position="207"/>
    </location>
</feature>
<dbReference type="CDD" id="cd00351">
    <property type="entry name" value="TS_Pyrimidine_HMase"/>
    <property type="match status" value="1"/>
</dbReference>
<dbReference type="PANTHER" id="PTHR11548">
    <property type="entry name" value="THYMIDYLATE SYNTHASE 1"/>
    <property type="match status" value="1"/>
</dbReference>
<dbReference type="PROSITE" id="PS00091">
    <property type="entry name" value="THYMIDYLATE_SYNTHASE"/>
    <property type="match status" value="1"/>
</dbReference>
<dbReference type="SUPFAM" id="SSF55831">
    <property type="entry name" value="Thymidylate synthase/dCMP hydroxymethylase"/>
    <property type="match status" value="1"/>
</dbReference>
<dbReference type="InterPro" id="IPR000398">
    <property type="entry name" value="Thymidylate_synthase"/>
</dbReference>
<reference evidence="12" key="1">
    <citation type="submission" date="2016-11" db="UniProtKB">
        <authorList>
            <consortium name="WormBaseParasite"/>
        </authorList>
    </citation>
    <scope>IDENTIFICATION</scope>
</reference>
<dbReference type="GO" id="GO:0004799">
    <property type="term" value="F:thymidylate synthase activity"/>
    <property type="evidence" value="ECO:0007669"/>
    <property type="project" value="UniProtKB-EC"/>
</dbReference>
<keyword evidence="5" id="KW-0489">Methyltransferase</keyword>
<dbReference type="NCBIfam" id="TIGR03284">
    <property type="entry name" value="thym_sym"/>
    <property type="match status" value="1"/>
</dbReference>
<evidence type="ECO:0000313" key="11">
    <source>
        <dbReference type="Proteomes" id="UP000095284"/>
    </source>
</evidence>
<comment type="catalytic activity">
    <reaction evidence="8">
        <text>dUMP + (6R)-5,10-methylene-5,6,7,8-tetrahydrofolate = 7,8-dihydrofolate + dTMP</text>
        <dbReference type="Rhea" id="RHEA:12104"/>
        <dbReference type="ChEBI" id="CHEBI:15636"/>
        <dbReference type="ChEBI" id="CHEBI:57451"/>
        <dbReference type="ChEBI" id="CHEBI:63528"/>
        <dbReference type="ChEBI" id="CHEBI:246422"/>
        <dbReference type="EC" id="2.1.1.45"/>
    </reaction>
</comment>
<evidence type="ECO:0000256" key="2">
    <source>
        <dbReference type="ARBA" id="ARBA00009972"/>
    </source>
</evidence>
<organism evidence="11 12">
    <name type="scientific">Bursaphelenchus xylophilus</name>
    <name type="common">Pinewood nematode worm</name>
    <name type="synonym">Aphelenchoides xylophilus</name>
    <dbReference type="NCBI Taxonomy" id="6326"/>
    <lineage>
        <taxon>Eukaryota</taxon>
        <taxon>Metazoa</taxon>
        <taxon>Ecdysozoa</taxon>
        <taxon>Nematoda</taxon>
        <taxon>Chromadorea</taxon>
        <taxon>Rhabditida</taxon>
        <taxon>Tylenchina</taxon>
        <taxon>Tylenchomorpha</taxon>
        <taxon>Aphelenchoidea</taxon>
        <taxon>Aphelenchoididae</taxon>
        <taxon>Bursaphelenchus</taxon>
    </lineage>
</organism>
<feature type="domain" description="Thymidylate synthase/dCMP hydroxymethylase" evidence="10">
    <location>
        <begin position="43"/>
        <end position="325"/>
    </location>
</feature>
<evidence type="ECO:0000256" key="3">
    <source>
        <dbReference type="ARBA" id="ARBA00011947"/>
    </source>
</evidence>
<dbReference type="InterPro" id="IPR036926">
    <property type="entry name" value="Thymidate_synth/dCMP_Mease_sf"/>
</dbReference>
<dbReference type="GO" id="GO:0006231">
    <property type="term" value="P:dTMP biosynthetic process"/>
    <property type="evidence" value="ECO:0007669"/>
    <property type="project" value="InterPro"/>
</dbReference>
<dbReference type="GO" id="GO:0032259">
    <property type="term" value="P:methylation"/>
    <property type="evidence" value="ECO:0007669"/>
    <property type="project" value="UniProtKB-KW"/>
</dbReference>
<protein>
    <recommendedName>
        <fullName evidence="4">Thymidylate synthase</fullName>
        <ecNumber evidence="3">2.1.1.45</ecNumber>
    </recommendedName>
</protein>
<dbReference type="HAMAP" id="MF_00008">
    <property type="entry name" value="Thymidy_synth_bact"/>
    <property type="match status" value="1"/>
</dbReference>
<dbReference type="Gene3D" id="3.30.572.10">
    <property type="entry name" value="Thymidylate synthase/dCMP hydroxymethylase domain"/>
    <property type="match status" value="1"/>
</dbReference>
<dbReference type="InterPro" id="IPR045097">
    <property type="entry name" value="Thymidate_synth/dCMP_Mease"/>
</dbReference>
<comment type="pathway">
    <text evidence="1">Pyrimidine metabolism; dTTP biosynthesis.</text>
</comment>
<dbReference type="GO" id="GO:0005739">
    <property type="term" value="C:mitochondrion"/>
    <property type="evidence" value="ECO:0007669"/>
    <property type="project" value="TreeGrafter"/>
</dbReference>
<proteinExistence type="inferred from homology"/>
<evidence type="ECO:0000256" key="7">
    <source>
        <dbReference type="ARBA" id="ARBA00022727"/>
    </source>
</evidence>
<evidence type="ECO:0000259" key="10">
    <source>
        <dbReference type="Pfam" id="PF00303"/>
    </source>
</evidence>
<evidence type="ECO:0000256" key="4">
    <source>
        <dbReference type="ARBA" id="ARBA00015931"/>
    </source>
</evidence>
<dbReference type="Proteomes" id="UP000095284">
    <property type="component" value="Unplaced"/>
</dbReference>
<dbReference type="EC" id="2.1.1.45" evidence="3"/>